<protein>
    <submittedName>
        <fullName evidence="1">Uncharacterized protein</fullName>
    </submittedName>
</protein>
<proteinExistence type="predicted"/>
<name>A0A0L0FTT2_9EUKA</name>
<sequence>MVSLLTPHGNVNVTGVSRIQDGFKYVEVEGIVNDDGSMQEMAVSNLGDNFGMFECPHTFTMDANAD</sequence>
<dbReference type="GeneID" id="25908758"/>
<keyword evidence="2" id="KW-1185">Reference proteome</keyword>
<evidence type="ECO:0000313" key="1">
    <source>
        <dbReference type="EMBL" id="KNC79348.1"/>
    </source>
</evidence>
<evidence type="ECO:0000313" key="2">
    <source>
        <dbReference type="Proteomes" id="UP000054560"/>
    </source>
</evidence>
<dbReference type="Proteomes" id="UP000054560">
    <property type="component" value="Unassembled WGS sequence"/>
</dbReference>
<reference evidence="1 2" key="1">
    <citation type="submission" date="2011-02" db="EMBL/GenBank/DDBJ databases">
        <title>The Genome Sequence of Sphaeroforma arctica JP610.</title>
        <authorList>
            <consortium name="The Broad Institute Genome Sequencing Platform"/>
            <person name="Russ C."/>
            <person name="Cuomo C."/>
            <person name="Young S.K."/>
            <person name="Zeng Q."/>
            <person name="Gargeya S."/>
            <person name="Alvarado L."/>
            <person name="Berlin A."/>
            <person name="Chapman S.B."/>
            <person name="Chen Z."/>
            <person name="Freedman E."/>
            <person name="Gellesch M."/>
            <person name="Goldberg J."/>
            <person name="Griggs A."/>
            <person name="Gujja S."/>
            <person name="Heilman E."/>
            <person name="Heiman D."/>
            <person name="Howarth C."/>
            <person name="Mehta T."/>
            <person name="Neiman D."/>
            <person name="Pearson M."/>
            <person name="Roberts A."/>
            <person name="Saif S."/>
            <person name="Shea T."/>
            <person name="Shenoy N."/>
            <person name="Sisk P."/>
            <person name="Stolte C."/>
            <person name="Sykes S."/>
            <person name="White J."/>
            <person name="Yandava C."/>
            <person name="Burger G."/>
            <person name="Gray M.W."/>
            <person name="Holland P.W.H."/>
            <person name="King N."/>
            <person name="Lang F.B.F."/>
            <person name="Roger A.J."/>
            <person name="Ruiz-Trillo I."/>
            <person name="Haas B."/>
            <person name="Nusbaum C."/>
            <person name="Birren B."/>
        </authorList>
    </citation>
    <scope>NUCLEOTIDE SEQUENCE [LARGE SCALE GENOMIC DNA]</scope>
    <source>
        <strain evidence="1 2">JP610</strain>
    </source>
</reference>
<dbReference type="OrthoDB" id="188186at2759"/>
<gene>
    <name evidence="1" type="ORF">SARC_08254</name>
</gene>
<dbReference type="AlphaFoldDB" id="A0A0L0FTT2"/>
<organism evidence="1 2">
    <name type="scientific">Sphaeroforma arctica JP610</name>
    <dbReference type="NCBI Taxonomy" id="667725"/>
    <lineage>
        <taxon>Eukaryota</taxon>
        <taxon>Ichthyosporea</taxon>
        <taxon>Ichthyophonida</taxon>
        <taxon>Sphaeroforma</taxon>
    </lineage>
</organism>
<dbReference type="EMBL" id="KQ242321">
    <property type="protein sequence ID" value="KNC79348.1"/>
    <property type="molecule type" value="Genomic_DNA"/>
</dbReference>
<dbReference type="RefSeq" id="XP_014153250.1">
    <property type="nucleotide sequence ID" value="XM_014297775.1"/>
</dbReference>
<accession>A0A0L0FTT2</accession>